<evidence type="ECO:0000313" key="4">
    <source>
        <dbReference type="Proteomes" id="UP001164746"/>
    </source>
</evidence>
<accession>A0ABY7G4P5</accession>
<dbReference type="PANTHER" id="PTHR21245">
    <property type="entry name" value="HETEROGENEOUS NUCLEAR RIBONUCLEOPROTEIN"/>
    <property type="match status" value="1"/>
</dbReference>
<dbReference type="EMBL" id="CP111027">
    <property type="protein sequence ID" value="WAR29410.1"/>
    <property type="molecule type" value="Genomic_DNA"/>
</dbReference>
<dbReference type="InterPro" id="IPR012677">
    <property type="entry name" value="Nucleotide-bd_a/b_plait_sf"/>
</dbReference>
<evidence type="ECO:0000256" key="1">
    <source>
        <dbReference type="ARBA" id="ARBA00022884"/>
    </source>
</evidence>
<name>A0ABY7G4P5_MYAAR</name>
<organism evidence="3 4">
    <name type="scientific">Mya arenaria</name>
    <name type="common">Soft-shell clam</name>
    <dbReference type="NCBI Taxonomy" id="6604"/>
    <lineage>
        <taxon>Eukaryota</taxon>
        <taxon>Metazoa</taxon>
        <taxon>Spiralia</taxon>
        <taxon>Lophotrochozoa</taxon>
        <taxon>Mollusca</taxon>
        <taxon>Bivalvia</taxon>
        <taxon>Autobranchia</taxon>
        <taxon>Heteroconchia</taxon>
        <taxon>Euheterodonta</taxon>
        <taxon>Imparidentia</taxon>
        <taxon>Neoheterodontei</taxon>
        <taxon>Myida</taxon>
        <taxon>Myoidea</taxon>
        <taxon>Myidae</taxon>
        <taxon>Mya</taxon>
    </lineage>
</organism>
<keyword evidence="4" id="KW-1185">Reference proteome</keyword>
<reference evidence="3" key="1">
    <citation type="submission" date="2022-11" db="EMBL/GenBank/DDBJ databases">
        <title>Centuries of genome instability and evolution in soft-shell clam transmissible cancer (bioRxiv).</title>
        <authorList>
            <person name="Hart S.F.M."/>
            <person name="Yonemitsu M.A."/>
            <person name="Giersch R.M."/>
            <person name="Beal B.F."/>
            <person name="Arriagada G."/>
            <person name="Davis B.W."/>
            <person name="Ostrander E.A."/>
            <person name="Goff S.P."/>
            <person name="Metzger M.J."/>
        </authorList>
    </citation>
    <scope>NUCLEOTIDE SEQUENCE</scope>
    <source>
        <strain evidence="3">MELC-2E11</strain>
        <tissue evidence="3">Siphon/mantle</tissue>
    </source>
</reference>
<feature type="region of interest" description="Disordered" evidence="2">
    <location>
        <begin position="183"/>
        <end position="208"/>
    </location>
</feature>
<gene>
    <name evidence="3" type="ORF">MAR_002978</name>
</gene>
<keyword evidence="1" id="KW-0694">RNA-binding</keyword>
<protein>
    <submittedName>
        <fullName evidence="3">A1CF-like protein</fullName>
    </submittedName>
</protein>
<dbReference type="Gene3D" id="3.30.70.330">
    <property type="match status" value="1"/>
</dbReference>
<sequence length="208" mass="23764">MAATLNNTKNIDTNNGLAVLSWNETHYTEKDKTFKLRGYQQPINKIRKSDKSSKGGGVCIYVRVGLPFAENMITHKSDIEVCSVQIYGMRQYGGPPPNWDGEPPEHREISVSKIPPDWYEDKLVPVFEKFGRIYELRIMIDNITATEEGDGMEICGYKVNVRLSTSGPMKRKIKRKNEMARLRGEFGFGKRKERQPPPPPRNFGRGDQ</sequence>
<dbReference type="SUPFAM" id="SSF54928">
    <property type="entry name" value="RNA-binding domain, RBD"/>
    <property type="match status" value="1"/>
</dbReference>
<evidence type="ECO:0000313" key="3">
    <source>
        <dbReference type="EMBL" id="WAR29410.1"/>
    </source>
</evidence>
<proteinExistence type="predicted"/>
<dbReference type="Proteomes" id="UP001164746">
    <property type="component" value="Chromosome 16"/>
</dbReference>
<dbReference type="InterPro" id="IPR035979">
    <property type="entry name" value="RBD_domain_sf"/>
</dbReference>
<evidence type="ECO:0000256" key="2">
    <source>
        <dbReference type="SAM" id="MobiDB-lite"/>
    </source>
</evidence>